<dbReference type="AlphaFoldDB" id="A0A7R8YRJ1"/>
<evidence type="ECO:0000313" key="2">
    <source>
        <dbReference type="EMBL" id="CAD7082546.1"/>
    </source>
</evidence>
<dbReference type="OrthoDB" id="6600770at2759"/>
<feature type="region of interest" description="Disordered" evidence="1">
    <location>
        <begin position="491"/>
        <end position="534"/>
    </location>
</feature>
<protein>
    <submittedName>
        <fullName evidence="2">Uncharacterized protein</fullName>
    </submittedName>
</protein>
<dbReference type="OMA" id="WISGICE"/>
<evidence type="ECO:0000313" key="3">
    <source>
        <dbReference type="Proteomes" id="UP000594454"/>
    </source>
</evidence>
<feature type="compositionally biased region" description="Low complexity" evidence="1">
    <location>
        <begin position="393"/>
        <end position="405"/>
    </location>
</feature>
<keyword evidence="3" id="KW-1185">Reference proteome</keyword>
<evidence type="ECO:0000256" key="1">
    <source>
        <dbReference type="SAM" id="MobiDB-lite"/>
    </source>
</evidence>
<organism evidence="2 3">
    <name type="scientific">Hermetia illucens</name>
    <name type="common">Black soldier fly</name>
    <dbReference type="NCBI Taxonomy" id="343691"/>
    <lineage>
        <taxon>Eukaryota</taxon>
        <taxon>Metazoa</taxon>
        <taxon>Ecdysozoa</taxon>
        <taxon>Arthropoda</taxon>
        <taxon>Hexapoda</taxon>
        <taxon>Insecta</taxon>
        <taxon>Pterygota</taxon>
        <taxon>Neoptera</taxon>
        <taxon>Endopterygota</taxon>
        <taxon>Diptera</taxon>
        <taxon>Brachycera</taxon>
        <taxon>Stratiomyomorpha</taxon>
        <taxon>Stratiomyidae</taxon>
        <taxon>Hermetiinae</taxon>
        <taxon>Hermetia</taxon>
    </lineage>
</organism>
<sequence>MESGLQSNEVRIPKTATSTSFKLSGVFSAPKAKGEEPGGPASNPPDFDLGSPCQYFKSSFARSLSMHSHQTKSLDFGVNFGLSRSATIREMTTTASGKDAAYSDGEDFDLECPPPLPLSEPPSLPAAIGNGQMVMNGNSAAARNTRNAAAGKLKNSAKRRSFDSTEIEVLRLRKECQNLVEENRRLMGFAAGTTTSNLVVPANSTNIEAVILQTQVETLQWQLKQVEASREMYRAVMEEVVRFLERCHHNLDSIQTEQIARSKSIHYVCRNDSPCENNSTAARARSSTNLIDGTLKYCPGKNMDETFVSSLPAAVACNNFRDYTWKRSPKRNSSSQLAANEFHPAKLAQEAFRLLRTAQNLLHTQEPDLTQPKPSLASQYKANSSSPLPGQIQQKSSSSKLLSKQTSRQTEPESFCLTFSRKLNMRESRSSLRSSTDGSVHSTSSSKTETDEENCSPPNKETAICSTEDESGFSSISSFQEIGLPLHSTMISHQSDDSSESNTEFSMESRNSTLKASHTTTGLPQPNHRRWDSAPVVPPRPGLHLFSSLSGEESSSAVLWV</sequence>
<proteinExistence type="predicted"/>
<dbReference type="EMBL" id="LR899010">
    <property type="protein sequence ID" value="CAD7082546.1"/>
    <property type="molecule type" value="Genomic_DNA"/>
</dbReference>
<feature type="compositionally biased region" description="Polar residues" evidence="1">
    <location>
        <begin position="372"/>
        <end position="392"/>
    </location>
</feature>
<reference evidence="2 3" key="1">
    <citation type="submission" date="2020-11" db="EMBL/GenBank/DDBJ databases">
        <authorList>
            <person name="Wallbank WR R."/>
            <person name="Pardo Diaz C."/>
            <person name="Kozak K."/>
            <person name="Martin S."/>
            <person name="Jiggins C."/>
            <person name="Moest M."/>
            <person name="Warren A I."/>
            <person name="Generalovic N T."/>
            <person name="Byers J.R.P. K."/>
            <person name="Montejo-Kovacevich G."/>
            <person name="Yen C E."/>
        </authorList>
    </citation>
    <scope>NUCLEOTIDE SEQUENCE [LARGE SCALE GENOMIC DNA]</scope>
</reference>
<feature type="compositionally biased region" description="Low complexity" evidence="1">
    <location>
        <begin position="431"/>
        <end position="447"/>
    </location>
</feature>
<accession>A0A7R8YRJ1</accession>
<dbReference type="Proteomes" id="UP000594454">
    <property type="component" value="Chromosome 2"/>
</dbReference>
<dbReference type="InParanoid" id="A0A7R8YRJ1"/>
<feature type="region of interest" description="Disordered" evidence="1">
    <location>
        <begin position="364"/>
        <end position="465"/>
    </location>
</feature>
<feature type="region of interest" description="Disordered" evidence="1">
    <location>
        <begin position="27"/>
        <end position="48"/>
    </location>
</feature>
<feature type="compositionally biased region" description="Polar residues" evidence="1">
    <location>
        <begin position="500"/>
        <end position="524"/>
    </location>
</feature>
<dbReference type="FunCoup" id="A0A7R8YRJ1">
    <property type="interactions" value="21"/>
</dbReference>
<name>A0A7R8YRJ1_HERIL</name>
<gene>
    <name evidence="2" type="ORF">HERILL_LOCUS5574</name>
</gene>